<evidence type="ECO:0000313" key="2">
    <source>
        <dbReference type="Proteomes" id="UP001319874"/>
    </source>
</evidence>
<reference evidence="1 2" key="1">
    <citation type="journal article" date="2022" name="Front. Microbiol.">
        <title>Identification and characterization of a novel class of self-sufficient cytochrome P450 hydroxylase involved in cyclohexanecarboxylate degradation in Paraburkholderia terrae strain KU-64.</title>
        <authorList>
            <person name="Yamamoto T."/>
            <person name="Hasegawa Y."/>
            <person name="Iwaki H."/>
        </authorList>
    </citation>
    <scope>NUCLEOTIDE SEQUENCE [LARGE SCALE GENOMIC DNA]</scope>
    <source>
        <strain evidence="1 2">KU-64</strain>
    </source>
</reference>
<dbReference type="Proteomes" id="UP001319874">
    <property type="component" value="Chromosome 2"/>
</dbReference>
<proteinExistence type="predicted"/>
<name>A0ABM7TMN9_9BURK</name>
<keyword evidence="2" id="KW-1185">Reference proteome</keyword>
<gene>
    <name evidence="1" type="ORF">PTKU64_33730</name>
</gene>
<organism evidence="1 2">
    <name type="scientific">Paraburkholderia terrae</name>
    <dbReference type="NCBI Taxonomy" id="311230"/>
    <lineage>
        <taxon>Bacteria</taxon>
        <taxon>Pseudomonadati</taxon>
        <taxon>Pseudomonadota</taxon>
        <taxon>Betaproteobacteria</taxon>
        <taxon>Burkholderiales</taxon>
        <taxon>Burkholderiaceae</taxon>
        <taxon>Paraburkholderia</taxon>
    </lineage>
</organism>
<dbReference type="EMBL" id="AP024956">
    <property type="protein sequence ID" value="BCZ79698.1"/>
    <property type="molecule type" value="Genomic_DNA"/>
</dbReference>
<sequence>MAWMEWKSASVASRMTGAAAGEVSLIVSGLLCRGWKALTMPAACEEMKRVKNGGGVRQGRR</sequence>
<protein>
    <submittedName>
        <fullName evidence="1">Uncharacterized protein</fullName>
    </submittedName>
</protein>
<accession>A0ABM7TMN9</accession>
<evidence type="ECO:0000313" key="1">
    <source>
        <dbReference type="EMBL" id="BCZ79698.1"/>
    </source>
</evidence>